<name>A0A1Z4JMJ2_LEPBY</name>
<dbReference type="Pfam" id="PF00395">
    <property type="entry name" value="SLH"/>
    <property type="match status" value="1"/>
</dbReference>
<dbReference type="InterPro" id="IPR007049">
    <property type="entry name" value="Carb-sel_porin_OprB"/>
</dbReference>
<proteinExistence type="inferred from homology"/>
<dbReference type="AlphaFoldDB" id="A0A1Z4JMJ2"/>
<evidence type="ECO:0000256" key="1">
    <source>
        <dbReference type="ARBA" id="ARBA00008769"/>
    </source>
</evidence>
<evidence type="ECO:0000313" key="6">
    <source>
        <dbReference type="Proteomes" id="UP000217895"/>
    </source>
</evidence>
<reference evidence="5 6" key="1">
    <citation type="submission" date="2017-06" db="EMBL/GenBank/DDBJ databases">
        <title>Genome sequencing of cyanobaciteial culture collection at National Institute for Environmental Studies (NIES).</title>
        <authorList>
            <person name="Hirose Y."/>
            <person name="Shimura Y."/>
            <person name="Fujisawa T."/>
            <person name="Nakamura Y."/>
            <person name="Kawachi M."/>
        </authorList>
    </citation>
    <scope>NUCLEOTIDE SEQUENCE [LARGE SCALE GENOMIC DNA]</scope>
    <source>
        <strain evidence="5 6">NIES-2135</strain>
    </source>
</reference>
<keyword evidence="2" id="KW-0732">Signal</keyword>
<evidence type="ECO:0000256" key="2">
    <source>
        <dbReference type="RuleBase" id="RU363072"/>
    </source>
</evidence>
<keyword evidence="3" id="KW-0175">Coiled coil</keyword>
<feature type="coiled-coil region" evidence="3">
    <location>
        <begin position="135"/>
        <end position="162"/>
    </location>
</feature>
<keyword evidence="6" id="KW-1185">Reference proteome</keyword>
<feature type="domain" description="SLH" evidence="4">
    <location>
        <begin position="54"/>
        <end position="118"/>
    </location>
</feature>
<dbReference type="InterPro" id="IPR051465">
    <property type="entry name" value="Cell_Envelope_Struct_Comp"/>
</dbReference>
<comment type="similarity">
    <text evidence="1 2">Belongs to the OprB family.</text>
</comment>
<sequence>MKLHLLTCAVTVSSLLVSAISVRAAETPNLVAQIPPIVPANPQTIENNAGQVTSVSQLSDVRPTDWAFQALQSLVERYGCIAGYPDRTYRGNRALTRFEFAAGLNACLDRVNELIAASTADLVKKEDLATLQRLQQEFATELATLRGRVDALEARTGTLERQQFSTTTKLQGEVIIAASSVVSGDNANGTEAERNPTLGYRVRLNLNTSFSGRDLLTTRIQANNITPLGQTTQDATSPTGVRGLGVLGTNMGRLEFDGDSGGSASIALLRYRFPLTESTDVYLAATGNGFVDLDASSQLNPYFDGGAVSLFGLRNPIYNYSGGAGIGVRQRIGTAAEVNLGYLVPNASIPTDKNGLFNGQYGALAQLILNLSPSSRIGFTYINAYAPFGANLQPDDPFNLSATGSNLANSNFDSAVSINAYGISGNFQVSPKFALGGWVGYANHNYIGRGRGDVWNWAVTLAFPDLFKQGNLGGLLVGQEPKLTRSDLGFRDRDTSLHLEAFYRYRINDNISITPGVIWVTNPDYNENNNDAVIGVVRTVFSF</sequence>
<dbReference type="GO" id="GO:0015288">
    <property type="term" value="F:porin activity"/>
    <property type="evidence" value="ECO:0007669"/>
    <property type="project" value="InterPro"/>
</dbReference>
<dbReference type="InterPro" id="IPR038673">
    <property type="entry name" value="OprB_sf"/>
</dbReference>
<dbReference type="NCBIfam" id="NF033921">
    <property type="entry name" value="por_somb"/>
    <property type="match status" value="1"/>
</dbReference>
<organism evidence="5 6">
    <name type="scientific">Leptolyngbya boryana NIES-2135</name>
    <dbReference type="NCBI Taxonomy" id="1973484"/>
    <lineage>
        <taxon>Bacteria</taxon>
        <taxon>Bacillati</taxon>
        <taxon>Cyanobacteriota</taxon>
        <taxon>Cyanophyceae</taxon>
        <taxon>Leptolyngbyales</taxon>
        <taxon>Leptolyngbyaceae</taxon>
        <taxon>Leptolyngbya group</taxon>
        <taxon>Leptolyngbya</taxon>
    </lineage>
</organism>
<dbReference type="GO" id="GO:0016020">
    <property type="term" value="C:membrane"/>
    <property type="evidence" value="ECO:0007669"/>
    <property type="project" value="InterPro"/>
</dbReference>
<feature type="chain" id="PRO_5011021585" evidence="2">
    <location>
        <begin position="25"/>
        <end position="543"/>
    </location>
</feature>
<evidence type="ECO:0000259" key="4">
    <source>
        <dbReference type="PROSITE" id="PS51272"/>
    </source>
</evidence>
<dbReference type="Proteomes" id="UP000217895">
    <property type="component" value="Chromosome"/>
</dbReference>
<protein>
    <submittedName>
        <fullName evidence="5">Carbohydrate-selective porin, OprB family protein</fullName>
    </submittedName>
</protein>
<dbReference type="EMBL" id="AP018203">
    <property type="protein sequence ID" value="BAY57962.1"/>
    <property type="molecule type" value="Genomic_DNA"/>
</dbReference>
<gene>
    <name evidence="5" type="ORF">NIES2135_48350</name>
</gene>
<dbReference type="InterPro" id="IPR001119">
    <property type="entry name" value="SLH_dom"/>
</dbReference>
<evidence type="ECO:0000313" key="5">
    <source>
        <dbReference type="EMBL" id="BAY57962.1"/>
    </source>
</evidence>
<dbReference type="PROSITE" id="PS51272">
    <property type="entry name" value="SLH"/>
    <property type="match status" value="1"/>
</dbReference>
<dbReference type="Gene3D" id="2.40.160.180">
    <property type="entry name" value="Carbohydrate-selective porin OprB"/>
    <property type="match status" value="1"/>
</dbReference>
<dbReference type="GO" id="GO:0008643">
    <property type="term" value="P:carbohydrate transport"/>
    <property type="evidence" value="ECO:0007669"/>
    <property type="project" value="InterPro"/>
</dbReference>
<accession>A0A1Z4JMJ2</accession>
<evidence type="ECO:0000256" key="3">
    <source>
        <dbReference type="SAM" id="Coils"/>
    </source>
</evidence>
<dbReference type="PANTHER" id="PTHR43308:SF1">
    <property type="entry name" value="OUTER MEMBRANE PROTEIN ALPHA"/>
    <property type="match status" value="1"/>
</dbReference>
<dbReference type="Pfam" id="PF04966">
    <property type="entry name" value="OprB"/>
    <property type="match status" value="1"/>
</dbReference>
<dbReference type="PANTHER" id="PTHR43308">
    <property type="entry name" value="OUTER MEMBRANE PROTEIN ALPHA-RELATED"/>
    <property type="match status" value="1"/>
</dbReference>
<feature type="signal peptide" evidence="2">
    <location>
        <begin position="1"/>
        <end position="24"/>
    </location>
</feature>
<dbReference type="InterPro" id="IPR047684">
    <property type="entry name" value="Por_som-like"/>
</dbReference>